<dbReference type="Gene3D" id="2.60.40.10">
    <property type="entry name" value="Immunoglobulins"/>
    <property type="match status" value="2"/>
</dbReference>
<evidence type="ECO:0008006" key="6">
    <source>
        <dbReference type="Google" id="ProtNLM"/>
    </source>
</evidence>
<dbReference type="SUPFAM" id="SSF48726">
    <property type="entry name" value="Immunoglobulin"/>
    <property type="match status" value="2"/>
</dbReference>
<accession>A0ABD0XPV8</accession>
<dbReference type="Proteomes" id="UP001557470">
    <property type="component" value="Unassembled WGS sequence"/>
</dbReference>
<dbReference type="EMBL" id="JAGEUA010000002">
    <property type="protein sequence ID" value="KAL1005800.1"/>
    <property type="molecule type" value="Genomic_DNA"/>
</dbReference>
<dbReference type="InterPro" id="IPR040438">
    <property type="entry name" value="HIDE1"/>
</dbReference>
<dbReference type="PANTHER" id="PTHR36859:SF1">
    <property type="entry name" value="PROTEIN HIDE1"/>
    <property type="match status" value="1"/>
</dbReference>
<proteinExistence type="predicted"/>
<feature type="region of interest" description="Disordered" evidence="1">
    <location>
        <begin position="431"/>
        <end position="450"/>
    </location>
</feature>
<dbReference type="AlphaFoldDB" id="A0ABD0XPV8"/>
<name>A0ABD0XPV8_UMBPY</name>
<keyword evidence="2" id="KW-0812">Transmembrane</keyword>
<protein>
    <recommendedName>
        <fullName evidence="6">Ig-like domain-containing protein</fullName>
    </recommendedName>
</protein>
<feature type="signal peptide" evidence="3">
    <location>
        <begin position="1"/>
        <end position="28"/>
    </location>
</feature>
<gene>
    <name evidence="4" type="ORF">UPYG_G00064140</name>
</gene>
<evidence type="ECO:0000256" key="1">
    <source>
        <dbReference type="SAM" id="MobiDB-lite"/>
    </source>
</evidence>
<comment type="caution">
    <text evidence="4">The sequence shown here is derived from an EMBL/GenBank/DDBJ whole genome shotgun (WGS) entry which is preliminary data.</text>
</comment>
<dbReference type="InterPro" id="IPR036179">
    <property type="entry name" value="Ig-like_dom_sf"/>
</dbReference>
<organism evidence="4 5">
    <name type="scientific">Umbra pygmaea</name>
    <name type="common">Eastern mudminnow</name>
    <dbReference type="NCBI Taxonomy" id="75934"/>
    <lineage>
        <taxon>Eukaryota</taxon>
        <taxon>Metazoa</taxon>
        <taxon>Chordata</taxon>
        <taxon>Craniata</taxon>
        <taxon>Vertebrata</taxon>
        <taxon>Euteleostomi</taxon>
        <taxon>Actinopterygii</taxon>
        <taxon>Neopterygii</taxon>
        <taxon>Teleostei</taxon>
        <taxon>Protacanthopterygii</taxon>
        <taxon>Esociformes</taxon>
        <taxon>Umbridae</taxon>
        <taxon>Umbra</taxon>
    </lineage>
</organism>
<evidence type="ECO:0000313" key="4">
    <source>
        <dbReference type="EMBL" id="KAL1005800.1"/>
    </source>
</evidence>
<evidence type="ECO:0000256" key="2">
    <source>
        <dbReference type="SAM" id="Phobius"/>
    </source>
</evidence>
<sequence length="450" mass="49865">MLVYRYNLSLWILAVLTRYLQLWDVACSESIPPAPLLTLTSSVETAVQCKLVMVCRAPEGHGGTLFRLNRVKELVANVTFQTERQQAHFTLQMKDPSAQNDLYCCLYQNGQGKYSHYSPYLNLDRQVSPQFPPSPLLSVEPPSGQVRHGQMLSFHCTSPPSQHNLKPEAFLLLRTAKSTGGSMVHAQASLVSRSSAPTGAFSLGPVREAEGGSYTCLYQVTVAQQGLVNSTVSCPVLITVTEVLPAPTLSLDNQKGEWVLTCSGSPSYPGARFYLYRSGSANPEATRVAPLTRHRALFALSSLPPQESGVLEGYQCQYSVLLGTEWSHSERTQTLNVPGVTEQIPFSSSSSTEQTGFDWPLVLGVLSALVLFLTAVAIMGVTMWRKVKAVLQEKRKREVSQLWAKRQQSDHVVDLTLKRISITSQDWGMEERTEEMSRRSHSTFGRTPFY</sequence>
<dbReference type="InterPro" id="IPR013783">
    <property type="entry name" value="Ig-like_fold"/>
</dbReference>
<keyword evidence="2" id="KW-1133">Transmembrane helix</keyword>
<feature type="transmembrane region" description="Helical" evidence="2">
    <location>
        <begin position="359"/>
        <end position="384"/>
    </location>
</feature>
<feature type="chain" id="PRO_5044790442" description="Ig-like domain-containing protein" evidence="3">
    <location>
        <begin position="29"/>
        <end position="450"/>
    </location>
</feature>
<reference evidence="4 5" key="1">
    <citation type="submission" date="2024-06" db="EMBL/GenBank/DDBJ databases">
        <authorList>
            <person name="Pan Q."/>
            <person name="Wen M."/>
            <person name="Jouanno E."/>
            <person name="Zahm M."/>
            <person name="Klopp C."/>
            <person name="Cabau C."/>
            <person name="Louis A."/>
            <person name="Berthelot C."/>
            <person name="Parey E."/>
            <person name="Roest Crollius H."/>
            <person name="Montfort J."/>
            <person name="Robinson-Rechavi M."/>
            <person name="Bouchez O."/>
            <person name="Lampietro C."/>
            <person name="Lopez Roques C."/>
            <person name="Donnadieu C."/>
            <person name="Postlethwait J."/>
            <person name="Bobe J."/>
            <person name="Verreycken H."/>
            <person name="Guiguen Y."/>
        </authorList>
    </citation>
    <scope>NUCLEOTIDE SEQUENCE [LARGE SCALE GENOMIC DNA]</scope>
    <source>
        <strain evidence="4">Up_M1</strain>
        <tissue evidence="4">Testis</tissue>
    </source>
</reference>
<keyword evidence="5" id="KW-1185">Reference proteome</keyword>
<evidence type="ECO:0000256" key="3">
    <source>
        <dbReference type="SAM" id="SignalP"/>
    </source>
</evidence>
<keyword evidence="2" id="KW-0472">Membrane</keyword>
<evidence type="ECO:0000313" key="5">
    <source>
        <dbReference type="Proteomes" id="UP001557470"/>
    </source>
</evidence>
<dbReference type="PANTHER" id="PTHR36859">
    <property type="entry name" value="PROTEIN HIDE1"/>
    <property type="match status" value="1"/>
</dbReference>
<keyword evidence="3" id="KW-0732">Signal</keyword>